<dbReference type="GO" id="GO:0050112">
    <property type="term" value="F:inositol 2-dehydrogenase (NAD+) activity"/>
    <property type="evidence" value="ECO:0007669"/>
    <property type="project" value="UniProtKB-EC"/>
</dbReference>
<name>A0A517P505_9PLAN</name>
<organism evidence="3 4">
    <name type="scientific">Alienimonas californiensis</name>
    <dbReference type="NCBI Taxonomy" id="2527989"/>
    <lineage>
        <taxon>Bacteria</taxon>
        <taxon>Pseudomonadati</taxon>
        <taxon>Planctomycetota</taxon>
        <taxon>Planctomycetia</taxon>
        <taxon>Planctomycetales</taxon>
        <taxon>Planctomycetaceae</taxon>
        <taxon>Alienimonas</taxon>
    </lineage>
</organism>
<dbReference type="SUPFAM" id="SSF55347">
    <property type="entry name" value="Glyceraldehyde-3-phosphate dehydrogenase-like, C-terminal domain"/>
    <property type="match status" value="1"/>
</dbReference>
<evidence type="ECO:0000259" key="1">
    <source>
        <dbReference type="Pfam" id="PF01408"/>
    </source>
</evidence>
<feature type="domain" description="Gfo/Idh/MocA-like oxidoreductase bacterial type C-terminal" evidence="2">
    <location>
        <begin position="193"/>
        <end position="260"/>
    </location>
</feature>
<evidence type="ECO:0000259" key="2">
    <source>
        <dbReference type="Pfam" id="PF19051"/>
    </source>
</evidence>
<proteinExistence type="predicted"/>
<evidence type="ECO:0000313" key="3">
    <source>
        <dbReference type="EMBL" id="QDT14425.1"/>
    </source>
</evidence>
<sequence length="443" mass="47900">MEEIMPRHESRRTVLKSLAAIGAGLYVGPVARADDSKSPNEKLNLGLVGVGGRGYANLQGVASQNLVALCDVDPRQAKTAFEALPQSTKYADFRRMLDGETLDGVVVSTTDHLHVPIALNAMRRGLPVYVEKPLGHNVWETRLAAQVAREQQVATQLGTQIHAGDNYRRVVELVRAGAIGPIEEVHVWVGKGWGGGTRPTDTPPTPEGLDWDLWLGPAPQRSYHPTYLPANWRRWWDFGSGTLGDMGCHYLDLVFWSLGLKYPTAVAAAGPPPDAETAPVGMTATWDFPARTVEPAADGAAGGEMPAVKVTWYDGDRAPRELHGIKLSGSGVLFVGKEGQLLADYGSRKLFPQEAFADFTPPEPSIPASIGHHAEWIRAVKTGDPTTCDFAYSGPLTETVLLGLVAYRLGRPIAWDAETLTVPDVPEAAALIRPPYRAGWEIA</sequence>
<accession>A0A517P505</accession>
<dbReference type="PANTHER" id="PTHR43818:SF10">
    <property type="entry name" value="NADH-DEPENDENT DEHYDROGENASE-RELATED"/>
    <property type="match status" value="1"/>
</dbReference>
<dbReference type="Gene3D" id="3.30.360.10">
    <property type="entry name" value="Dihydrodipicolinate Reductase, domain 2"/>
    <property type="match status" value="1"/>
</dbReference>
<dbReference type="Gene3D" id="3.40.50.720">
    <property type="entry name" value="NAD(P)-binding Rossmann-like Domain"/>
    <property type="match status" value="1"/>
</dbReference>
<dbReference type="SUPFAM" id="SSF51735">
    <property type="entry name" value="NAD(P)-binding Rossmann-fold domains"/>
    <property type="match status" value="1"/>
</dbReference>
<protein>
    <submittedName>
        <fullName evidence="3">Inositol 2-dehydrogenase/D-chiro-inositol 3-dehydrogenase</fullName>
        <ecNumber evidence="3">1.1.1.18</ecNumber>
    </submittedName>
</protein>
<dbReference type="AlphaFoldDB" id="A0A517P505"/>
<dbReference type="InterPro" id="IPR036291">
    <property type="entry name" value="NAD(P)-bd_dom_sf"/>
</dbReference>
<dbReference type="InterPro" id="IPR000683">
    <property type="entry name" value="Gfo/Idh/MocA-like_OxRdtase_N"/>
</dbReference>
<dbReference type="KEGG" id="acaf:CA12_04980"/>
<dbReference type="InterPro" id="IPR043906">
    <property type="entry name" value="Gfo/Idh/MocA_OxRdtase_bact_C"/>
</dbReference>
<keyword evidence="3" id="KW-0560">Oxidoreductase</keyword>
<dbReference type="PANTHER" id="PTHR43818">
    <property type="entry name" value="BCDNA.GH03377"/>
    <property type="match status" value="1"/>
</dbReference>
<dbReference type="InterPro" id="IPR006311">
    <property type="entry name" value="TAT_signal"/>
</dbReference>
<feature type="domain" description="Gfo/Idh/MocA-like oxidoreductase N-terminal" evidence="1">
    <location>
        <begin position="44"/>
        <end position="158"/>
    </location>
</feature>
<keyword evidence="4" id="KW-1185">Reference proteome</keyword>
<gene>
    <name evidence="3" type="primary">iolG_3</name>
    <name evidence="3" type="ORF">CA12_04980</name>
</gene>
<dbReference type="InterPro" id="IPR050463">
    <property type="entry name" value="Gfo/Idh/MocA_oxidrdct_glycsds"/>
</dbReference>
<dbReference type="Proteomes" id="UP000318741">
    <property type="component" value="Chromosome"/>
</dbReference>
<dbReference type="EC" id="1.1.1.18" evidence="3"/>
<evidence type="ECO:0000313" key="4">
    <source>
        <dbReference type="Proteomes" id="UP000318741"/>
    </source>
</evidence>
<dbReference type="EMBL" id="CP036265">
    <property type="protein sequence ID" value="QDT14425.1"/>
    <property type="molecule type" value="Genomic_DNA"/>
</dbReference>
<dbReference type="GO" id="GO:0000166">
    <property type="term" value="F:nucleotide binding"/>
    <property type="evidence" value="ECO:0007669"/>
    <property type="project" value="InterPro"/>
</dbReference>
<reference evidence="3 4" key="1">
    <citation type="submission" date="2019-02" db="EMBL/GenBank/DDBJ databases">
        <title>Deep-cultivation of Planctomycetes and their phenomic and genomic characterization uncovers novel biology.</title>
        <authorList>
            <person name="Wiegand S."/>
            <person name="Jogler M."/>
            <person name="Boedeker C."/>
            <person name="Pinto D."/>
            <person name="Vollmers J."/>
            <person name="Rivas-Marin E."/>
            <person name="Kohn T."/>
            <person name="Peeters S.H."/>
            <person name="Heuer A."/>
            <person name="Rast P."/>
            <person name="Oberbeckmann S."/>
            <person name="Bunk B."/>
            <person name="Jeske O."/>
            <person name="Meyerdierks A."/>
            <person name="Storesund J.E."/>
            <person name="Kallscheuer N."/>
            <person name="Luecker S."/>
            <person name="Lage O.M."/>
            <person name="Pohl T."/>
            <person name="Merkel B.J."/>
            <person name="Hornburger P."/>
            <person name="Mueller R.-W."/>
            <person name="Bruemmer F."/>
            <person name="Labrenz M."/>
            <person name="Spormann A.M."/>
            <person name="Op den Camp H."/>
            <person name="Overmann J."/>
            <person name="Amann R."/>
            <person name="Jetten M.S.M."/>
            <person name="Mascher T."/>
            <person name="Medema M.H."/>
            <person name="Devos D.P."/>
            <person name="Kaster A.-K."/>
            <person name="Ovreas L."/>
            <person name="Rohde M."/>
            <person name="Galperin M.Y."/>
            <person name="Jogler C."/>
        </authorList>
    </citation>
    <scope>NUCLEOTIDE SEQUENCE [LARGE SCALE GENOMIC DNA]</scope>
    <source>
        <strain evidence="3 4">CA12</strain>
    </source>
</reference>
<dbReference type="Pfam" id="PF19051">
    <property type="entry name" value="GFO_IDH_MocA_C2"/>
    <property type="match status" value="1"/>
</dbReference>
<dbReference type="Pfam" id="PF01408">
    <property type="entry name" value="GFO_IDH_MocA"/>
    <property type="match status" value="1"/>
</dbReference>
<dbReference type="PROSITE" id="PS51318">
    <property type="entry name" value="TAT"/>
    <property type="match status" value="1"/>
</dbReference>